<comment type="caution">
    <text evidence="5">The sequence shown here is derived from an EMBL/GenBank/DDBJ whole genome shotgun (WGS) entry which is preliminary data.</text>
</comment>
<keyword evidence="1" id="KW-0233">DNA recombination</keyword>
<name>A0A814TIS2_9BILA</name>
<keyword evidence="8" id="KW-1185">Reference proteome</keyword>
<evidence type="ECO:0000256" key="2">
    <source>
        <dbReference type="SAM" id="MobiDB-lite"/>
    </source>
</evidence>
<feature type="region of interest" description="Disordered" evidence="2">
    <location>
        <begin position="784"/>
        <end position="803"/>
    </location>
</feature>
<evidence type="ECO:0000256" key="1">
    <source>
        <dbReference type="RuleBase" id="RU363044"/>
    </source>
</evidence>
<dbReference type="EMBL" id="CAJNOH010000998">
    <property type="protein sequence ID" value="CAF1161386.1"/>
    <property type="molecule type" value="Genomic_DNA"/>
</dbReference>
<keyword evidence="1" id="KW-0227">DNA damage</keyword>
<dbReference type="InterPro" id="IPR051055">
    <property type="entry name" value="PIF1_helicase"/>
</dbReference>
<dbReference type="InterPro" id="IPR025476">
    <property type="entry name" value="Helitron_helicase-like"/>
</dbReference>
<feature type="domain" description="DNA helicase Pif1-like DEAD-box helicase" evidence="3">
    <location>
        <begin position="1095"/>
        <end position="1265"/>
    </location>
</feature>
<accession>A0A814TIS2</accession>
<feature type="region of interest" description="Disordered" evidence="2">
    <location>
        <begin position="422"/>
        <end position="449"/>
    </location>
</feature>
<sequence length="1631" mass="186441">MSTLEQKIDDEEAQSERTGYVPDPLSNPQECTNLDVIPINNSGVLDVNGSSVSSDEIANYFLHKIKNNGNNDQTVTENVYLIPHSSKPVNEYFNPKLLTGLYPTLFCYGRGAPEDQSRPIEIKFKEHIRYLLSYNDRRFETNHSFIFVVFNLLQRRDACFHAQLIATKPYFHASANEIQSINSKDIEMALDNNSKRKYNTESNSALNKLLQHIKTIGGRVMGSAYSRTALRTRIHALIFNQGLPSIFLTLNPADIHSPVALYFAGVQLNLDKIQNEQLMDTYKRAEIIASHPVATAKFFHLLITNILDAVIMGGVLGPIKAYFGTVESQGRGSLHLHLLIWLDHDMKPADMKEKIQDATFRNKLKAYLEDIIKEDLDDFKDKQVIEPSDVVPRSFNTPTRLSQDNIYTALRTIDLTGFAENTDEFPIPSTPAKQHQSSPSIPYRSPSIPYRSPIVTPLPQTPAHDRSTINMNISYNQLNLLPACLPTPNPSSPNFISRFRADVTQLVESDNTHKNSDRCYKYYNANRGDKKICCMRMPRKLVPVSTIDPDTGHISMRRSDPWINNFNEYLISACRSNMDIKFIWTGSDAKALVYYITDYVTKMSLSFHDTFSLVQKSITSLQNSNNQLDNENIIEKSRKLVLRCYNTLASQQELSGVQVASYLMDWNDHYTTHKFQGLYLIQTERFLQIELNEMRTKQNLQLASHDVIDNEDVYDDEIINDENSDEEHFQVQSTEDKNNFILVNTRIDYQYRSDNLNNTCLYDFVGTFYRKKINETDLKYLSNASTTEKRQDNQKGRPSNERFSFQEEHPQAATHILMKYSQLHVPVLYGPQISRQDRDDTRERYNRALLTLFVPWRNAIDLCDVDETWEDAFESRKDLISAHSWKIIENIQLLHECKKDRDEHLLQVIAEAQVENDSIDPAFLPSNQDADSEYEVDDIDDLIQLIGNVDEFTVAAINATKNSTENVYIRETVEAVEKVGRFNHMNQHDQHVSNTVIDRQIVPFVSATPNLIKLNSKWQDQLKIEKERVRRSLISGKHSKDDDTLDFNDVTDAVITVINPYNNQSNFEKYSSIPPVLVVKNNFSAQNSIIDEFTLNKEQRAAFLIITNHLDGDSRCRKDGNNGQLIMCIPGCGGTGKSQLIRALTKYFFITKRIQMMRKLAPTGIAAAEIDGMTIHSFLGEQRNSGKPRIIKPGNSKLEKEWRPVEYLLIDEMSMVGLTLLAKLNRIICSAKHVDPQVPFGGVNVIFFGDHLQYRPIYDSPLHTDFSLPSKKKQGKPSSEKEIQQRVACSLILQINCVAKLTQQMRTEDLRYLQLLDRLRHGQCNYDDYELLQTRVVGQPSIESLHDSPWNKAPILVFRNEVRTQLNNKAAIHNATQIGHPPMVCVAQDTCNGKPVEDPILVKRLLALSDSKTEHLPGLLPFVPGMPVILTQNIATELGLINGINGIFRQLVYHEESVSTESLSEIFPNNTQYIRRPIYALIEITKSKIECKLEDLQPKLIPIPLVEQTFRVDVADILPKDKKPKSNQKTILSIKRSALPLVPAYCITTHKSQGQTLNKVVIDLKLPNETDDIAAVYVPLSRVKRLVDLAILRPFDYKVLLMKPNKSQVAEMERLDQLYTNTQRRFSEWFQ</sequence>
<protein>
    <recommendedName>
        <fullName evidence="1">ATP-dependent DNA helicase</fullName>
        <ecNumber evidence="1">5.6.2.3</ecNumber>
    </recommendedName>
</protein>
<feature type="region of interest" description="Disordered" evidence="2">
    <location>
        <begin position="1"/>
        <end position="27"/>
    </location>
</feature>
<dbReference type="SUPFAM" id="SSF52540">
    <property type="entry name" value="P-loop containing nucleoside triphosphate hydrolases"/>
    <property type="match status" value="2"/>
</dbReference>
<keyword evidence="1" id="KW-0378">Hydrolase</keyword>
<comment type="similarity">
    <text evidence="1">Belongs to the helicase family.</text>
</comment>
<dbReference type="CDD" id="cd18809">
    <property type="entry name" value="SF1_C_RecD"/>
    <property type="match status" value="1"/>
</dbReference>
<dbReference type="InterPro" id="IPR027417">
    <property type="entry name" value="P-loop_NTPase"/>
</dbReference>
<comment type="catalytic activity">
    <reaction evidence="1">
        <text>ATP + H2O = ADP + phosphate + H(+)</text>
        <dbReference type="Rhea" id="RHEA:13065"/>
        <dbReference type="ChEBI" id="CHEBI:15377"/>
        <dbReference type="ChEBI" id="CHEBI:15378"/>
        <dbReference type="ChEBI" id="CHEBI:30616"/>
        <dbReference type="ChEBI" id="CHEBI:43474"/>
        <dbReference type="ChEBI" id="CHEBI:456216"/>
        <dbReference type="EC" id="5.6.2.3"/>
    </reaction>
</comment>
<dbReference type="Gene3D" id="3.40.50.300">
    <property type="entry name" value="P-loop containing nucleotide triphosphate hydrolases"/>
    <property type="match status" value="1"/>
</dbReference>
<dbReference type="GO" id="GO:0006310">
    <property type="term" value="P:DNA recombination"/>
    <property type="evidence" value="ECO:0007669"/>
    <property type="project" value="UniProtKB-KW"/>
</dbReference>
<feature type="compositionally biased region" description="Basic and acidic residues" evidence="2">
    <location>
        <begin position="787"/>
        <end position="803"/>
    </location>
</feature>
<evidence type="ECO:0000313" key="6">
    <source>
        <dbReference type="EMBL" id="CAF1410541.1"/>
    </source>
</evidence>
<gene>
    <name evidence="6" type="ORF">JXQ802_LOCUS35252</name>
    <name evidence="5" type="ORF">PYM288_LOCUS22765</name>
</gene>
<dbReference type="GO" id="GO:0016787">
    <property type="term" value="F:hydrolase activity"/>
    <property type="evidence" value="ECO:0007669"/>
    <property type="project" value="UniProtKB-KW"/>
</dbReference>
<evidence type="ECO:0000313" key="5">
    <source>
        <dbReference type="EMBL" id="CAF1161386.1"/>
    </source>
</evidence>
<comment type="cofactor">
    <cofactor evidence="1">
        <name>Mg(2+)</name>
        <dbReference type="ChEBI" id="CHEBI:18420"/>
    </cofactor>
</comment>
<dbReference type="Proteomes" id="UP000663870">
    <property type="component" value="Unassembled WGS sequence"/>
</dbReference>
<feature type="compositionally biased region" description="Low complexity" evidence="2">
    <location>
        <begin position="437"/>
        <end position="449"/>
    </location>
</feature>
<keyword evidence="1" id="KW-0347">Helicase</keyword>
<dbReference type="Proteomes" id="UP000663854">
    <property type="component" value="Unassembled WGS sequence"/>
</dbReference>
<dbReference type="GO" id="GO:0006281">
    <property type="term" value="P:DNA repair"/>
    <property type="evidence" value="ECO:0007669"/>
    <property type="project" value="UniProtKB-KW"/>
</dbReference>
<keyword evidence="1" id="KW-0547">Nucleotide-binding</keyword>
<dbReference type="EC" id="5.6.2.3" evidence="1"/>
<dbReference type="EMBL" id="CAJNOL010001727">
    <property type="protein sequence ID" value="CAF1410541.1"/>
    <property type="molecule type" value="Genomic_DNA"/>
</dbReference>
<evidence type="ECO:0000313" key="8">
    <source>
        <dbReference type="Proteomes" id="UP000663870"/>
    </source>
</evidence>
<dbReference type="Pfam" id="PF05970">
    <property type="entry name" value="PIF1"/>
    <property type="match status" value="1"/>
</dbReference>
<dbReference type="InterPro" id="IPR010285">
    <property type="entry name" value="DNA_helicase_pif1-like_DEAD"/>
</dbReference>
<organism evidence="5 7">
    <name type="scientific">Rotaria sordida</name>
    <dbReference type="NCBI Taxonomy" id="392033"/>
    <lineage>
        <taxon>Eukaryota</taxon>
        <taxon>Metazoa</taxon>
        <taxon>Spiralia</taxon>
        <taxon>Gnathifera</taxon>
        <taxon>Rotifera</taxon>
        <taxon>Eurotatoria</taxon>
        <taxon>Bdelloidea</taxon>
        <taxon>Philodinida</taxon>
        <taxon>Philodinidae</taxon>
        <taxon>Rotaria</taxon>
    </lineage>
</organism>
<keyword evidence="1" id="KW-0067">ATP-binding</keyword>
<dbReference type="GO" id="GO:0000723">
    <property type="term" value="P:telomere maintenance"/>
    <property type="evidence" value="ECO:0007669"/>
    <property type="project" value="InterPro"/>
</dbReference>
<dbReference type="GO" id="GO:0005524">
    <property type="term" value="F:ATP binding"/>
    <property type="evidence" value="ECO:0007669"/>
    <property type="project" value="UniProtKB-KW"/>
</dbReference>
<keyword evidence="1" id="KW-0234">DNA repair</keyword>
<proteinExistence type="inferred from homology"/>
<dbReference type="GO" id="GO:0043139">
    <property type="term" value="F:5'-3' DNA helicase activity"/>
    <property type="evidence" value="ECO:0007669"/>
    <property type="project" value="UniProtKB-EC"/>
</dbReference>
<evidence type="ECO:0000259" key="4">
    <source>
        <dbReference type="Pfam" id="PF14214"/>
    </source>
</evidence>
<dbReference type="PANTHER" id="PTHR47642">
    <property type="entry name" value="ATP-DEPENDENT DNA HELICASE"/>
    <property type="match status" value="1"/>
</dbReference>
<evidence type="ECO:0000259" key="3">
    <source>
        <dbReference type="Pfam" id="PF05970"/>
    </source>
</evidence>
<evidence type="ECO:0000313" key="7">
    <source>
        <dbReference type="Proteomes" id="UP000663854"/>
    </source>
</evidence>
<dbReference type="Pfam" id="PF14214">
    <property type="entry name" value="Helitron_like_N"/>
    <property type="match status" value="1"/>
</dbReference>
<reference evidence="5" key="1">
    <citation type="submission" date="2021-02" db="EMBL/GenBank/DDBJ databases">
        <authorList>
            <person name="Nowell W R."/>
        </authorList>
    </citation>
    <scope>NUCLEOTIDE SEQUENCE</scope>
</reference>
<feature type="domain" description="Helitron helicase-like" evidence="4">
    <location>
        <begin position="127"/>
        <end position="340"/>
    </location>
</feature>